<organism evidence="2 3">
    <name type="scientific">Gemmatimonas phototrophica</name>
    <dbReference type="NCBI Taxonomy" id="1379270"/>
    <lineage>
        <taxon>Bacteria</taxon>
        <taxon>Pseudomonadati</taxon>
        <taxon>Gemmatimonadota</taxon>
        <taxon>Gemmatimonadia</taxon>
        <taxon>Gemmatimonadales</taxon>
        <taxon>Gemmatimonadaceae</taxon>
        <taxon>Gemmatimonas</taxon>
    </lineage>
</organism>
<protein>
    <recommendedName>
        <fullName evidence="1">Surface-adhesin protein E-like domain-containing protein</fullName>
    </recommendedName>
</protein>
<dbReference type="Pfam" id="PF16747">
    <property type="entry name" value="Adhesin_E"/>
    <property type="match status" value="1"/>
</dbReference>
<accession>A0A143BL14</accession>
<reference evidence="2 3" key="1">
    <citation type="journal article" date="2014" name="Proc. Natl. Acad. Sci. U.S.A.">
        <title>Functional type 2 photosynthetic reaction centers found in the rare bacterial phylum Gemmatimonadetes.</title>
        <authorList>
            <person name="Zeng Y."/>
            <person name="Feng F."/>
            <person name="Medova H."/>
            <person name="Dean J."/>
            <person name="Koblizek M."/>
        </authorList>
    </citation>
    <scope>NUCLEOTIDE SEQUENCE [LARGE SCALE GENOMIC DNA]</scope>
    <source>
        <strain evidence="2 3">AP64</strain>
    </source>
</reference>
<evidence type="ECO:0000259" key="1">
    <source>
        <dbReference type="Pfam" id="PF16747"/>
    </source>
</evidence>
<evidence type="ECO:0000313" key="2">
    <source>
        <dbReference type="EMBL" id="AMW05285.1"/>
    </source>
</evidence>
<proteinExistence type="predicted"/>
<reference evidence="2 3" key="2">
    <citation type="journal article" date="2016" name="Environ. Microbiol. Rep.">
        <title>Metagenomic evidence for the presence of phototrophic Gemmatimonadetes bacteria in diverse environments.</title>
        <authorList>
            <person name="Zeng Y."/>
            <person name="Baumbach J."/>
            <person name="Barbosa E.G."/>
            <person name="Azevedo V."/>
            <person name="Zhang C."/>
            <person name="Koblizek M."/>
        </authorList>
    </citation>
    <scope>NUCLEOTIDE SEQUENCE [LARGE SCALE GENOMIC DNA]</scope>
    <source>
        <strain evidence="2 3">AP64</strain>
    </source>
</reference>
<dbReference type="STRING" id="1379270.GEMMAAP_11700"/>
<evidence type="ECO:0000313" key="3">
    <source>
        <dbReference type="Proteomes" id="UP000076404"/>
    </source>
</evidence>
<sequence length="132" mass="14041">MTVVTAILVATPLPAQKAMARKEIGRTSVGTPTPVFLEPRTVSREGTVITAAIRVALVPPLKHPKGELKSSRTVGMYNCATKTVATKESWYYLNDAGTSEGMHRQVKIPGFGPVGKGSVAEVALTYLCANTK</sequence>
<dbReference type="AlphaFoldDB" id="A0A143BL14"/>
<dbReference type="Proteomes" id="UP000076404">
    <property type="component" value="Chromosome"/>
</dbReference>
<keyword evidence="3" id="KW-1185">Reference proteome</keyword>
<name>A0A143BL14_9BACT</name>
<gene>
    <name evidence="2" type="ORF">GEMMAAP_11700</name>
</gene>
<dbReference type="InterPro" id="IPR031939">
    <property type="entry name" value="Adhesin_E-like"/>
</dbReference>
<feature type="domain" description="Surface-adhesin protein E-like" evidence="1">
    <location>
        <begin position="34"/>
        <end position="129"/>
    </location>
</feature>
<dbReference type="KEGG" id="gph:GEMMAAP_11700"/>
<dbReference type="eggNOG" id="ENOG503293K">
    <property type="taxonomic scope" value="Bacteria"/>
</dbReference>
<dbReference type="EMBL" id="CP011454">
    <property type="protein sequence ID" value="AMW05285.1"/>
    <property type="molecule type" value="Genomic_DNA"/>
</dbReference>